<accession>A0A8H6X4Z5</accession>
<sequence>MSLGIVNIDKRQFIDPMDDCYGWKIQEYLANDMPLDLVWLFTIPVDNKSAPAPPTDQSGKPPRVPVGHWAGDRVFIVDQECGWTLEHLLTPEDITELVAQYPAATSNPLLLEFALENFEGVRLPGYRHAGTADTLFPADRVWVVRNLTERWYARADALLDPEDCCGPTLADRHGLGLGDLIWADIGGAPSARVVRDHRWGATGSMGHRLDVQPLEIIQNSADAAQWVDRSEEAKECLHEMNMELDVCEYRY</sequence>
<protein>
    <submittedName>
        <fullName evidence="1">F-box domain containing protein</fullName>
    </submittedName>
</protein>
<dbReference type="OrthoDB" id="2588098at2759"/>
<evidence type="ECO:0000313" key="2">
    <source>
        <dbReference type="Proteomes" id="UP000620124"/>
    </source>
</evidence>
<organism evidence="1 2">
    <name type="scientific">Mycena venus</name>
    <dbReference type="NCBI Taxonomy" id="2733690"/>
    <lineage>
        <taxon>Eukaryota</taxon>
        <taxon>Fungi</taxon>
        <taxon>Dikarya</taxon>
        <taxon>Basidiomycota</taxon>
        <taxon>Agaricomycotina</taxon>
        <taxon>Agaricomycetes</taxon>
        <taxon>Agaricomycetidae</taxon>
        <taxon>Agaricales</taxon>
        <taxon>Marasmiineae</taxon>
        <taxon>Mycenaceae</taxon>
        <taxon>Mycena</taxon>
    </lineage>
</organism>
<proteinExistence type="predicted"/>
<evidence type="ECO:0000313" key="1">
    <source>
        <dbReference type="EMBL" id="KAF7334448.1"/>
    </source>
</evidence>
<dbReference type="EMBL" id="JACAZI010000026">
    <property type="protein sequence ID" value="KAF7334448.1"/>
    <property type="molecule type" value="Genomic_DNA"/>
</dbReference>
<keyword evidence="2" id="KW-1185">Reference proteome</keyword>
<name>A0A8H6X4Z5_9AGAR</name>
<reference evidence="1" key="1">
    <citation type="submission" date="2020-05" db="EMBL/GenBank/DDBJ databases">
        <title>Mycena genomes resolve the evolution of fungal bioluminescence.</title>
        <authorList>
            <person name="Tsai I.J."/>
        </authorList>
    </citation>
    <scope>NUCLEOTIDE SEQUENCE</scope>
    <source>
        <strain evidence="1">CCC161011</strain>
    </source>
</reference>
<dbReference type="AlphaFoldDB" id="A0A8H6X4Z5"/>
<comment type="caution">
    <text evidence="1">The sequence shown here is derived from an EMBL/GenBank/DDBJ whole genome shotgun (WGS) entry which is preliminary data.</text>
</comment>
<gene>
    <name evidence="1" type="ORF">MVEN_02274300</name>
</gene>
<dbReference type="Proteomes" id="UP000620124">
    <property type="component" value="Unassembled WGS sequence"/>
</dbReference>